<dbReference type="EMBL" id="BK015782">
    <property type="protein sequence ID" value="DAE24715.1"/>
    <property type="molecule type" value="Genomic_DNA"/>
</dbReference>
<reference evidence="2" key="1">
    <citation type="journal article" date="2021" name="Proc. Natl. Acad. Sci. U.S.A.">
        <title>A Catalog of Tens of Thousands of Viruses from Human Metagenomes Reveals Hidden Associations with Chronic Diseases.</title>
        <authorList>
            <person name="Tisza M.J."/>
            <person name="Buck C.B."/>
        </authorList>
    </citation>
    <scope>NUCLEOTIDE SEQUENCE</scope>
    <source>
        <strain evidence="2">Ct6Op23</strain>
    </source>
</reference>
<name>A0A8S5R0U4_9VIRU</name>
<accession>A0A8S5R0U4</accession>
<feature type="transmembrane region" description="Helical" evidence="1">
    <location>
        <begin position="6"/>
        <end position="24"/>
    </location>
</feature>
<keyword evidence="1" id="KW-1133">Transmembrane helix</keyword>
<sequence length="60" mass="6720">MNYAYIPIFWVITAFFVGRSYEVGGMKKAFSTFLKSVGIVILASIIYVIIFAGMGYLNNI</sequence>
<evidence type="ECO:0000256" key="1">
    <source>
        <dbReference type="SAM" id="Phobius"/>
    </source>
</evidence>
<keyword evidence="1" id="KW-0812">Transmembrane</keyword>
<evidence type="ECO:0000313" key="2">
    <source>
        <dbReference type="EMBL" id="DAE24715.1"/>
    </source>
</evidence>
<protein>
    <submittedName>
        <fullName evidence="2">Uncharacterized protein</fullName>
    </submittedName>
</protein>
<feature type="transmembrane region" description="Helical" evidence="1">
    <location>
        <begin position="36"/>
        <end position="57"/>
    </location>
</feature>
<proteinExistence type="predicted"/>
<organism evidence="2">
    <name type="scientific">Inoviridae sp. ct6Op23</name>
    <dbReference type="NCBI Taxonomy" id="2826757"/>
    <lineage>
        <taxon>Viruses</taxon>
        <taxon>Monodnaviria</taxon>
        <taxon>Loebvirae</taxon>
        <taxon>Hofneiviricota</taxon>
        <taxon>Faserviricetes</taxon>
        <taxon>Tubulavirales</taxon>
        <taxon>Inoviridae</taxon>
    </lineage>
</organism>
<keyword evidence="1" id="KW-0472">Membrane</keyword>